<evidence type="ECO:0000256" key="2">
    <source>
        <dbReference type="ARBA" id="ARBA00022448"/>
    </source>
</evidence>
<dbReference type="EMBL" id="LT629973">
    <property type="protein sequence ID" value="SEI00927.1"/>
    <property type="molecule type" value="Genomic_DNA"/>
</dbReference>
<gene>
    <name evidence="15" type="ORF">PYTT_2524</name>
</gene>
<feature type="transmembrane region" description="Helical" evidence="13">
    <location>
        <begin position="110"/>
        <end position="126"/>
    </location>
</feature>
<keyword evidence="2" id="KW-0813">Transport</keyword>
<dbReference type="GO" id="GO:0001508">
    <property type="term" value="P:action potential"/>
    <property type="evidence" value="ECO:0007669"/>
    <property type="project" value="TreeGrafter"/>
</dbReference>
<dbReference type="PANTHER" id="PTHR11537">
    <property type="entry name" value="VOLTAGE-GATED POTASSIUM CHANNEL"/>
    <property type="match status" value="1"/>
</dbReference>
<dbReference type="PANTHER" id="PTHR11537:SF254">
    <property type="entry name" value="POTASSIUM VOLTAGE-GATED CHANNEL PROTEIN SHAB"/>
    <property type="match status" value="1"/>
</dbReference>
<evidence type="ECO:0000313" key="15">
    <source>
        <dbReference type="EMBL" id="SEI00927.1"/>
    </source>
</evidence>
<name>A0A1H6MT53_9BACT</name>
<dbReference type="PRINTS" id="PR00169">
    <property type="entry name" value="KCHANNEL"/>
</dbReference>
<evidence type="ECO:0000256" key="5">
    <source>
        <dbReference type="ARBA" id="ARBA00022826"/>
    </source>
</evidence>
<keyword evidence="4 13" id="KW-0812">Transmembrane</keyword>
<feature type="transmembrane region" description="Helical" evidence="13">
    <location>
        <begin position="47"/>
        <end position="71"/>
    </location>
</feature>
<dbReference type="AlphaFoldDB" id="A0A1H6MT53"/>
<dbReference type="OrthoDB" id="9810759at2"/>
<evidence type="ECO:0000256" key="1">
    <source>
        <dbReference type="ARBA" id="ARBA00004141"/>
    </source>
</evidence>
<evidence type="ECO:0000256" key="3">
    <source>
        <dbReference type="ARBA" id="ARBA00022538"/>
    </source>
</evidence>
<accession>A0A1H6MT53</accession>
<keyword evidence="6" id="KW-0851">Voltage-gated channel</keyword>
<keyword evidence="8 13" id="KW-1133">Transmembrane helix</keyword>
<evidence type="ECO:0000256" key="4">
    <source>
        <dbReference type="ARBA" id="ARBA00022692"/>
    </source>
</evidence>
<keyword evidence="5" id="KW-0631">Potassium channel</keyword>
<feature type="transmembrane region" description="Helical" evidence="13">
    <location>
        <begin position="23"/>
        <end position="41"/>
    </location>
</feature>
<evidence type="ECO:0000256" key="12">
    <source>
        <dbReference type="SAM" id="MobiDB-lite"/>
    </source>
</evidence>
<dbReference type="InterPro" id="IPR028325">
    <property type="entry name" value="VG_K_chnl"/>
</dbReference>
<dbReference type="InterPro" id="IPR005821">
    <property type="entry name" value="Ion_trans_dom"/>
</dbReference>
<feature type="region of interest" description="Disordered" evidence="12">
    <location>
        <begin position="259"/>
        <end position="286"/>
    </location>
</feature>
<protein>
    <submittedName>
        <fullName evidence="15">Ion transport protein</fullName>
    </submittedName>
</protein>
<dbReference type="Pfam" id="PF00520">
    <property type="entry name" value="Ion_trans"/>
    <property type="match status" value="1"/>
</dbReference>
<dbReference type="Gene3D" id="1.20.120.350">
    <property type="entry name" value="Voltage-gated potassium channels. Chain C"/>
    <property type="match status" value="1"/>
</dbReference>
<proteinExistence type="predicted"/>
<dbReference type="Gene3D" id="1.10.287.70">
    <property type="match status" value="1"/>
</dbReference>
<evidence type="ECO:0000256" key="9">
    <source>
        <dbReference type="ARBA" id="ARBA00023065"/>
    </source>
</evidence>
<keyword evidence="16" id="KW-1185">Reference proteome</keyword>
<dbReference type="GO" id="GO:0005249">
    <property type="term" value="F:voltage-gated potassium channel activity"/>
    <property type="evidence" value="ECO:0007669"/>
    <property type="project" value="InterPro"/>
</dbReference>
<evidence type="ECO:0000256" key="11">
    <source>
        <dbReference type="ARBA" id="ARBA00023303"/>
    </source>
</evidence>
<dbReference type="InterPro" id="IPR027359">
    <property type="entry name" value="Volt_channel_dom_sf"/>
</dbReference>
<comment type="subcellular location">
    <subcellularLocation>
        <location evidence="1">Membrane</location>
        <topology evidence="1">Multi-pass membrane protein</topology>
    </subcellularLocation>
</comment>
<keyword evidence="10 13" id="KW-0472">Membrane</keyword>
<keyword evidence="7" id="KW-0630">Potassium</keyword>
<dbReference type="RefSeq" id="WP_067775057.1">
    <property type="nucleotide sequence ID" value="NZ_LIGX01000020.1"/>
</dbReference>
<evidence type="ECO:0000256" key="6">
    <source>
        <dbReference type="ARBA" id="ARBA00022882"/>
    </source>
</evidence>
<feature type="transmembrane region" description="Helical" evidence="13">
    <location>
        <begin position="83"/>
        <end position="104"/>
    </location>
</feature>
<dbReference type="Proteomes" id="UP000176204">
    <property type="component" value="Chromosome I"/>
</dbReference>
<keyword evidence="11" id="KW-0407">Ion channel</keyword>
<dbReference type="KEGG" id="agl:PYTT_2524"/>
<feature type="transmembrane region" description="Helical" evidence="13">
    <location>
        <begin position="207"/>
        <end position="230"/>
    </location>
</feature>
<sequence>MSTLKHKWTDSKGIACFGAWEKVVWGIAILWCLSFTILAFPDFSEDAPGLAALIVGFDKYLPVFFLIEYILRIAVSQSRLRYIFSFMGLIDLVVCLPALLPLLGVDEANVLYSLRIVELFCIFKIVRFNRIFAPFAQIFKSISKELYIFFGLFFFLHYFFAMGIYMAERKAQPEVFSSLLDGFWFAAVSLTTTGYGDVVPVTVLGKVFSGCMLVLGVAVVAVPTALITSATTRLWQSRKLDMIEKAAKQASIAANAQLTASGTDPKPAQPSQSAPQAKAPAVHQAK</sequence>
<keyword evidence="3" id="KW-0633">Potassium transport</keyword>
<dbReference type="GO" id="GO:0008076">
    <property type="term" value="C:voltage-gated potassium channel complex"/>
    <property type="evidence" value="ECO:0007669"/>
    <property type="project" value="InterPro"/>
</dbReference>
<evidence type="ECO:0000256" key="8">
    <source>
        <dbReference type="ARBA" id="ARBA00022989"/>
    </source>
</evidence>
<feature type="domain" description="Ion transport" evidence="14">
    <location>
        <begin position="25"/>
        <end position="230"/>
    </location>
</feature>
<dbReference type="SUPFAM" id="SSF81324">
    <property type="entry name" value="Voltage-gated potassium channels"/>
    <property type="match status" value="1"/>
</dbReference>
<feature type="transmembrane region" description="Helical" evidence="13">
    <location>
        <begin position="146"/>
        <end position="167"/>
    </location>
</feature>
<evidence type="ECO:0000313" key="16">
    <source>
        <dbReference type="Proteomes" id="UP000176204"/>
    </source>
</evidence>
<keyword evidence="9" id="KW-0406">Ion transport</keyword>
<organism evidence="15 16">
    <name type="scientific">Akkermansia glycaniphila</name>
    <dbReference type="NCBI Taxonomy" id="1679444"/>
    <lineage>
        <taxon>Bacteria</taxon>
        <taxon>Pseudomonadati</taxon>
        <taxon>Verrucomicrobiota</taxon>
        <taxon>Verrucomicrobiia</taxon>
        <taxon>Verrucomicrobiales</taxon>
        <taxon>Akkermansiaceae</taxon>
        <taxon>Akkermansia</taxon>
    </lineage>
</organism>
<feature type="compositionally biased region" description="Low complexity" evidence="12">
    <location>
        <begin position="265"/>
        <end position="286"/>
    </location>
</feature>
<dbReference type="STRING" id="1679444.PYTT_2524"/>
<evidence type="ECO:0000256" key="10">
    <source>
        <dbReference type="ARBA" id="ARBA00023136"/>
    </source>
</evidence>
<evidence type="ECO:0000256" key="13">
    <source>
        <dbReference type="SAM" id="Phobius"/>
    </source>
</evidence>
<evidence type="ECO:0000259" key="14">
    <source>
        <dbReference type="Pfam" id="PF00520"/>
    </source>
</evidence>
<reference evidence="16" key="1">
    <citation type="submission" date="2016-09" db="EMBL/GenBank/DDBJ databases">
        <authorList>
            <person name="Koehorst J."/>
        </authorList>
    </citation>
    <scope>NUCLEOTIDE SEQUENCE [LARGE SCALE GENOMIC DNA]</scope>
</reference>
<evidence type="ECO:0000256" key="7">
    <source>
        <dbReference type="ARBA" id="ARBA00022958"/>
    </source>
</evidence>